<evidence type="ECO:0000256" key="10">
    <source>
        <dbReference type="PROSITE-ProRule" id="PRU00282"/>
    </source>
</evidence>
<dbReference type="PANTHER" id="PTHR46131">
    <property type="entry name" value="SD08549P"/>
    <property type="match status" value="1"/>
</dbReference>
<feature type="repeat" description="Solcar" evidence="10">
    <location>
        <begin position="1"/>
        <end position="43"/>
    </location>
</feature>
<dbReference type="Proteomes" id="UP000267096">
    <property type="component" value="Unassembled WGS sequence"/>
</dbReference>
<accession>A0A0M3KHR8</accession>
<dbReference type="AlphaFoldDB" id="A0A0M3KHR8"/>
<evidence type="ECO:0000256" key="12">
    <source>
        <dbReference type="SAM" id="Phobius"/>
    </source>
</evidence>
<evidence type="ECO:0000256" key="1">
    <source>
        <dbReference type="ARBA" id="ARBA00004448"/>
    </source>
</evidence>
<dbReference type="EMBL" id="UYRR01038259">
    <property type="protein sequence ID" value="VDK73045.1"/>
    <property type="molecule type" value="Genomic_DNA"/>
</dbReference>
<name>A0A0M3KHR8_ANISI</name>
<evidence type="ECO:0000256" key="2">
    <source>
        <dbReference type="ARBA" id="ARBA00006375"/>
    </source>
</evidence>
<dbReference type="InterPro" id="IPR023395">
    <property type="entry name" value="MCP_dom_sf"/>
</dbReference>
<feature type="transmembrane region" description="Helical" evidence="12">
    <location>
        <begin position="154"/>
        <end position="176"/>
    </location>
</feature>
<gene>
    <name evidence="13" type="ORF">ASIM_LOCUS19917</name>
</gene>
<reference evidence="13 14" key="2">
    <citation type="submission" date="2018-11" db="EMBL/GenBank/DDBJ databases">
        <authorList>
            <consortium name="Pathogen Informatics"/>
        </authorList>
    </citation>
    <scope>NUCLEOTIDE SEQUENCE [LARGE SCALE GENOMIC DNA]</scope>
</reference>
<keyword evidence="7 12" id="KW-1133">Transmembrane helix</keyword>
<keyword evidence="6" id="KW-0999">Mitochondrion inner membrane</keyword>
<dbReference type="Gene3D" id="1.50.40.10">
    <property type="entry name" value="Mitochondrial carrier domain"/>
    <property type="match status" value="1"/>
</dbReference>
<keyword evidence="3 11" id="KW-0813">Transport</keyword>
<dbReference type="OrthoDB" id="2139348at2759"/>
<evidence type="ECO:0000313" key="15">
    <source>
        <dbReference type="WBParaSite" id="ASIM_0002053301-mRNA-1"/>
    </source>
</evidence>
<reference evidence="15" key="1">
    <citation type="submission" date="2017-02" db="UniProtKB">
        <authorList>
            <consortium name="WormBaseParasite"/>
        </authorList>
    </citation>
    <scope>IDENTIFICATION</scope>
</reference>
<keyword evidence="4 10" id="KW-0812">Transmembrane</keyword>
<sequence>MNACFQLRNEGITRLYRGLLPPLIMRTTTRSLMFGTFDKLQNAFGCYQTSPYGAFSLCHAAAGFLAGSIEATLCPLERIQVLLQTTRYLERYRNTAHALVEVAKLGPRELYRGLSVVLIRNGFSNSLFFTLRGPLRTQIFELHENSNIKSIKRLSILLSLHPLIVTSVSMSTGFFVKDSMTTKL</sequence>
<evidence type="ECO:0000256" key="7">
    <source>
        <dbReference type="ARBA" id="ARBA00022989"/>
    </source>
</evidence>
<keyword evidence="9 10" id="KW-0472">Membrane</keyword>
<comment type="subcellular location">
    <subcellularLocation>
        <location evidence="1">Mitochondrion inner membrane</location>
        <topology evidence="1">Multi-pass membrane protein</topology>
    </subcellularLocation>
</comment>
<evidence type="ECO:0000256" key="8">
    <source>
        <dbReference type="ARBA" id="ARBA00023128"/>
    </source>
</evidence>
<organism evidence="15">
    <name type="scientific">Anisakis simplex</name>
    <name type="common">Herring worm</name>
    <dbReference type="NCBI Taxonomy" id="6269"/>
    <lineage>
        <taxon>Eukaryota</taxon>
        <taxon>Metazoa</taxon>
        <taxon>Ecdysozoa</taxon>
        <taxon>Nematoda</taxon>
        <taxon>Chromadorea</taxon>
        <taxon>Rhabditida</taxon>
        <taxon>Spirurina</taxon>
        <taxon>Ascaridomorpha</taxon>
        <taxon>Ascaridoidea</taxon>
        <taxon>Anisakidae</taxon>
        <taxon>Anisakis</taxon>
        <taxon>Anisakis simplex complex</taxon>
    </lineage>
</organism>
<evidence type="ECO:0000256" key="9">
    <source>
        <dbReference type="ARBA" id="ARBA00023136"/>
    </source>
</evidence>
<dbReference type="InterPro" id="IPR052465">
    <property type="entry name" value="Mito_NAD+_Carrier"/>
</dbReference>
<dbReference type="SUPFAM" id="SSF103506">
    <property type="entry name" value="Mitochondrial carrier"/>
    <property type="match status" value="1"/>
</dbReference>
<evidence type="ECO:0000256" key="4">
    <source>
        <dbReference type="ARBA" id="ARBA00022692"/>
    </source>
</evidence>
<dbReference type="GO" id="GO:0051724">
    <property type="term" value="F:NAD transmembrane transporter activity"/>
    <property type="evidence" value="ECO:0007669"/>
    <property type="project" value="TreeGrafter"/>
</dbReference>
<evidence type="ECO:0000256" key="5">
    <source>
        <dbReference type="ARBA" id="ARBA00022737"/>
    </source>
</evidence>
<dbReference type="PANTHER" id="PTHR46131:SF1">
    <property type="entry name" value="SD08549P"/>
    <property type="match status" value="1"/>
</dbReference>
<dbReference type="WBParaSite" id="ASIM_0002053301-mRNA-1">
    <property type="protein sequence ID" value="ASIM_0002053301-mRNA-1"/>
    <property type="gene ID" value="ASIM_0002053301"/>
</dbReference>
<proteinExistence type="inferred from homology"/>
<dbReference type="GO" id="GO:0005743">
    <property type="term" value="C:mitochondrial inner membrane"/>
    <property type="evidence" value="ECO:0007669"/>
    <property type="project" value="UniProtKB-SubCell"/>
</dbReference>
<evidence type="ECO:0000256" key="3">
    <source>
        <dbReference type="ARBA" id="ARBA00022448"/>
    </source>
</evidence>
<comment type="similarity">
    <text evidence="2 11">Belongs to the mitochondrial carrier (TC 2.A.29) family.</text>
</comment>
<keyword evidence="8" id="KW-0496">Mitochondrion</keyword>
<dbReference type="Pfam" id="PF00153">
    <property type="entry name" value="Mito_carr"/>
    <property type="match status" value="2"/>
</dbReference>
<keyword evidence="5" id="KW-0677">Repeat</keyword>
<feature type="repeat" description="Solcar" evidence="10">
    <location>
        <begin position="54"/>
        <end position="138"/>
    </location>
</feature>
<evidence type="ECO:0000256" key="6">
    <source>
        <dbReference type="ARBA" id="ARBA00022792"/>
    </source>
</evidence>
<dbReference type="PROSITE" id="PS50920">
    <property type="entry name" value="SOLCAR"/>
    <property type="match status" value="2"/>
</dbReference>
<evidence type="ECO:0000313" key="13">
    <source>
        <dbReference type="EMBL" id="VDK73045.1"/>
    </source>
</evidence>
<dbReference type="InterPro" id="IPR018108">
    <property type="entry name" value="MCP_transmembrane"/>
</dbReference>
<evidence type="ECO:0000256" key="11">
    <source>
        <dbReference type="RuleBase" id="RU000488"/>
    </source>
</evidence>
<keyword evidence="14" id="KW-1185">Reference proteome</keyword>
<protein>
    <submittedName>
        <fullName evidence="15">Solute carrier family 25 member 51</fullName>
    </submittedName>
</protein>
<evidence type="ECO:0000313" key="14">
    <source>
        <dbReference type="Proteomes" id="UP000267096"/>
    </source>
</evidence>